<dbReference type="InterPro" id="IPR037685">
    <property type="entry name" value="RBP11"/>
</dbReference>
<evidence type="ECO:0000259" key="6">
    <source>
        <dbReference type="Pfam" id="PF13656"/>
    </source>
</evidence>
<reference evidence="7 8" key="1">
    <citation type="journal article" date="2018" name="BMC Genomics">
        <title>Genomic evidence for intraspecific hybridization in a clonal and extremely halotolerant yeast.</title>
        <authorList>
            <person name="Gostincar C."/>
            <person name="Stajich J.E."/>
            <person name="Zupancic J."/>
            <person name="Zalar P."/>
            <person name="Gunde-Cimerman N."/>
        </authorList>
    </citation>
    <scope>NUCLEOTIDE SEQUENCE [LARGE SCALE GENOMIC DNA]</scope>
    <source>
        <strain evidence="7 8">EXF-2682</strain>
    </source>
</reference>
<dbReference type="HAMAP" id="MF_00261">
    <property type="entry name" value="RNApol_arch_Rpo11"/>
    <property type="match status" value="1"/>
</dbReference>
<protein>
    <recommendedName>
        <fullName evidence="6">DNA-directed RNA polymerase RBP11-like dimerisation domain-containing protein</fullName>
    </recommendedName>
</protein>
<dbReference type="GO" id="GO:0005665">
    <property type="term" value="C:RNA polymerase II, core complex"/>
    <property type="evidence" value="ECO:0007669"/>
    <property type="project" value="InterPro"/>
</dbReference>
<evidence type="ECO:0000256" key="4">
    <source>
        <dbReference type="ARBA" id="ARBA00023242"/>
    </source>
</evidence>
<dbReference type="GO" id="GO:0003899">
    <property type="term" value="F:DNA-directed RNA polymerase activity"/>
    <property type="evidence" value="ECO:0007669"/>
    <property type="project" value="InterPro"/>
</dbReference>
<evidence type="ECO:0000313" key="8">
    <source>
        <dbReference type="Proteomes" id="UP000269276"/>
    </source>
</evidence>
<dbReference type="InterPro" id="IPR008193">
    <property type="entry name" value="RNA_pol_Rpb11_13-16kDa_CS"/>
</dbReference>
<keyword evidence="3" id="KW-0804">Transcription</keyword>
<dbReference type="Proteomes" id="UP000269276">
    <property type="component" value="Unassembled WGS sequence"/>
</dbReference>
<dbReference type="GO" id="GO:0046983">
    <property type="term" value="F:protein dimerization activity"/>
    <property type="evidence" value="ECO:0007669"/>
    <property type="project" value="InterPro"/>
</dbReference>
<accession>A0A3M7ESK9</accession>
<dbReference type="AlphaFoldDB" id="A0A3M7ESK9"/>
<comment type="caution">
    <text evidence="7">The sequence shown here is derived from an EMBL/GenBank/DDBJ whole genome shotgun (WGS) entry which is preliminary data.</text>
</comment>
<dbReference type="GO" id="GO:0006366">
    <property type="term" value="P:transcription by RNA polymerase II"/>
    <property type="evidence" value="ECO:0007669"/>
    <property type="project" value="InterPro"/>
</dbReference>
<dbReference type="Pfam" id="PF13656">
    <property type="entry name" value="RNA_pol_L_2"/>
    <property type="match status" value="1"/>
</dbReference>
<dbReference type="EMBL" id="QWIP01000001">
    <property type="protein sequence ID" value="RMY79472.1"/>
    <property type="molecule type" value="Genomic_DNA"/>
</dbReference>
<name>A0A3M7ESK9_HORWE</name>
<keyword evidence="2" id="KW-0240">DNA-directed RNA polymerase</keyword>
<dbReference type="OrthoDB" id="10248581at2759"/>
<evidence type="ECO:0000256" key="5">
    <source>
        <dbReference type="ARBA" id="ARBA00025751"/>
    </source>
</evidence>
<feature type="non-terminal residue" evidence="7">
    <location>
        <position position="1"/>
    </location>
</feature>
<dbReference type="PANTHER" id="PTHR13946:SF16">
    <property type="entry name" value="DNA-DIRECTED RNA POLYMERASE II SUBUNIT RPB11"/>
    <property type="match status" value="1"/>
</dbReference>
<evidence type="ECO:0000256" key="2">
    <source>
        <dbReference type="ARBA" id="ARBA00022478"/>
    </source>
</evidence>
<evidence type="ECO:0000256" key="1">
    <source>
        <dbReference type="ARBA" id="ARBA00004123"/>
    </source>
</evidence>
<feature type="domain" description="DNA-directed RNA polymerase RBP11-like dimerisation" evidence="6">
    <location>
        <begin position="146"/>
        <end position="218"/>
    </location>
</feature>
<dbReference type="SUPFAM" id="SSF55257">
    <property type="entry name" value="RBP11-like subunits of RNA polymerase"/>
    <property type="match status" value="1"/>
</dbReference>
<dbReference type="Gene3D" id="3.30.1360.10">
    <property type="entry name" value="RNA polymerase, RBP11-like subunit"/>
    <property type="match status" value="1"/>
</dbReference>
<organism evidence="7 8">
    <name type="scientific">Hortaea werneckii</name>
    <name type="common">Black yeast</name>
    <name type="synonym">Cladosporium werneckii</name>
    <dbReference type="NCBI Taxonomy" id="91943"/>
    <lineage>
        <taxon>Eukaryota</taxon>
        <taxon>Fungi</taxon>
        <taxon>Dikarya</taxon>
        <taxon>Ascomycota</taxon>
        <taxon>Pezizomycotina</taxon>
        <taxon>Dothideomycetes</taxon>
        <taxon>Dothideomycetidae</taxon>
        <taxon>Mycosphaerellales</taxon>
        <taxon>Teratosphaeriaceae</taxon>
        <taxon>Hortaea</taxon>
    </lineage>
</organism>
<comment type="similarity">
    <text evidence="5">Belongs to the archaeal Rpo11/eukaryotic RPB11/RPC19 RNA polymerase subunit family.</text>
</comment>
<comment type="subcellular location">
    <subcellularLocation>
        <location evidence="1">Nucleus</location>
    </subcellularLocation>
</comment>
<sequence length="236" mass="26029">PVPESVESIGLAVLSQAGGRECRLAHATSNINLNSLVRRPSFLPEQGTRTCPLSARCFDAHHERTGPIMLGPGYPDTPIKRGGQPPPYTAAYGIRSSTSHDPRVHGAIGPTSLEAEPSPFRHELFLLQEGEKKITFEPETRVPNAAMFTFNKEDHTLGNLLRAKLVKSPHVIFAAYQVPHPLFAVFNMRVQTDGELSPRDAVVQACKDLVGELEKLDQEFTKEWELKKIATQGVDM</sequence>
<dbReference type="GO" id="GO:0003677">
    <property type="term" value="F:DNA binding"/>
    <property type="evidence" value="ECO:0007669"/>
    <property type="project" value="InterPro"/>
</dbReference>
<dbReference type="InterPro" id="IPR036603">
    <property type="entry name" value="RBP11-like"/>
</dbReference>
<gene>
    <name evidence="7" type="ORF">D0863_00061</name>
</gene>
<evidence type="ECO:0000256" key="3">
    <source>
        <dbReference type="ARBA" id="ARBA00023163"/>
    </source>
</evidence>
<dbReference type="VEuPathDB" id="FungiDB:BTJ68_06559"/>
<dbReference type="InterPro" id="IPR022905">
    <property type="entry name" value="Rpo11-like"/>
</dbReference>
<dbReference type="FunFam" id="3.30.1360.10:FF:000003">
    <property type="entry name" value="DNA-directed RNA polymerase II subunit RPB11"/>
    <property type="match status" value="1"/>
</dbReference>
<dbReference type="PROSITE" id="PS01154">
    <property type="entry name" value="RNA_POL_L_13KD"/>
    <property type="match status" value="1"/>
</dbReference>
<keyword evidence="4" id="KW-0539">Nucleus</keyword>
<proteinExistence type="inferred from homology"/>
<dbReference type="PANTHER" id="PTHR13946">
    <property type="entry name" value="DNA-DIRECTED RNA POLYMERASE I,II,III"/>
    <property type="match status" value="1"/>
</dbReference>
<evidence type="ECO:0000313" key="7">
    <source>
        <dbReference type="EMBL" id="RMY79472.1"/>
    </source>
</evidence>
<dbReference type="InterPro" id="IPR009025">
    <property type="entry name" value="RBP11-like_dimer"/>
</dbReference>
<dbReference type="CDD" id="cd06926">
    <property type="entry name" value="RNAP_II_RPB11"/>
    <property type="match status" value="1"/>
</dbReference>